<dbReference type="AlphaFoldDB" id="A0A0D0YWX8"/>
<dbReference type="SUPFAM" id="SSF51445">
    <property type="entry name" value="(Trans)glycosidases"/>
    <property type="match status" value="1"/>
</dbReference>
<keyword evidence="1" id="KW-0378">Hydrolase</keyword>
<dbReference type="OrthoDB" id="9801077at2"/>
<dbReference type="Gene3D" id="3.20.20.80">
    <property type="entry name" value="Glycosidases"/>
    <property type="match status" value="1"/>
</dbReference>
<dbReference type="RefSeq" id="WP_044010373.1">
    <property type="nucleotide sequence ID" value="NZ_AWTT01000011.1"/>
</dbReference>
<dbReference type="PATRIC" id="fig|1335616.4.peg.666"/>
<evidence type="ECO:0000313" key="2">
    <source>
        <dbReference type="Proteomes" id="UP000032279"/>
    </source>
</evidence>
<dbReference type="Proteomes" id="UP000032279">
    <property type="component" value="Unassembled WGS sequence"/>
</dbReference>
<proteinExistence type="predicted"/>
<dbReference type="InterPro" id="IPR017853">
    <property type="entry name" value="GH"/>
</dbReference>
<evidence type="ECO:0000313" key="1">
    <source>
        <dbReference type="EMBL" id="KIS03759.1"/>
    </source>
</evidence>
<dbReference type="EMBL" id="AWTT01000011">
    <property type="protein sequence ID" value="KIS03759.1"/>
    <property type="molecule type" value="Genomic_DNA"/>
</dbReference>
<sequence length="530" mass="60382">MEQLVRKHPCNIVDTFINEPFPNANNLPQRHLVRAELERFFKAATETILVLNPDRVIKSVDGDYDPPTFGLPDNHCYTAWYNSHGETMGELAAGFWTPIKKGWNYACGEYGCEGLDPIETMYKEYPKQWLPESPDDDWSPINISLEQSSNFHYQYFDTPRTLRGWVKASQDYQAFATKWMTESFRRQENMISTVLHIFIDHFPAGWMKAVVDVDRNAKPAFFAYRDALTPTMISFKPSRLSFNEGETASVETWVCNDLSESFTDYSLCYEVMHEGDIIGKGIKDINIHACASDYVGDISFNTNGLEGAVTVRCALLDESKNVVHYNETVLKVAKVNENLNGTNIFTDEEKDSKELLQPFTNFTRTNEIPNANTIIINNFAAFTAKQAELLDRVKAGAKMVFYNLKPGDYTILKESVTIKPCGMLPVNFVSRATNHKLIDGFDADDFRFWFDEAKKIITPILDNTFISENKDFDEILTSANMNSKGEWRPELACGEKKYGQGFIIICNLDLNNRLNTNPAALKFAKRLIEV</sequence>
<dbReference type="GO" id="GO:0016787">
    <property type="term" value="F:hydrolase activity"/>
    <property type="evidence" value="ECO:0007669"/>
    <property type="project" value="UniProtKB-KW"/>
</dbReference>
<dbReference type="STRING" id="1335616.WDC_0672"/>
<accession>A0A0D0YWX8</accession>
<keyword evidence="2" id="KW-1185">Reference proteome</keyword>
<organism evidence="1 2">
    <name type="scientific">Paucilactobacillus wasatchensis</name>
    <dbReference type="NCBI Taxonomy" id="1335616"/>
    <lineage>
        <taxon>Bacteria</taxon>
        <taxon>Bacillati</taxon>
        <taxon>Bacillota</taxon>
        <taxon>Bacilli</taxon>
        <taxon>Lactobacillales</taxon>
        <taxon>Lactobacillaceae</taxon>
        <taxon>Paucilactobacillus</taxon>
    </lineage>
</organism>
<reference evidence="1 2" key="1">
    <citation type="submission" date="2013-08" db="EMBL/GenBank/DDBJ databases">
        <title>Lactobacillus wasatchii sp. WDC04, a late gas producing bacteria isolated from aged chedder cheese.</title>
        <authorList>
            <person name="Oberg C.J."/>
            <person name="Culumber M."/>
            <person name="McMahon D.J."/>
            <person name="Broadbent J.R."/>
            <person name="Oberg T.S."/>
            <person name="Ortaki F."/>
        </authorList>
    </citation>
    <scope>NUCLEOTIDE SEQUENCE [LARGE SCALE GENOMIC DNA]</scope>
    <source>
        <strain evidence="1 2">WDC04</strain>
    </source>
</reference>
<name>A0A0D0YWX8_9LACO</name>
<protein>
    <submittedName>
        <fullName evidence="1">Glycoside hydrolase family 2</fullName>
    </submittedName>
</protein>
<comment type="caution">
    <text evidence="1">The sequence shown here is derived from an EMBL/GenBank/DDBJ whole genome shotgun (WGS) entry which is preliminary data.</text>
</comment>
<gene>
    <name evidence="1" type="ORF">WDC_0672</name>
</gene>